<dbReference type="FunFam" id="3.30.420.40:FF:000171">
    <property type="entry name" value="Heat shock 70 kDa protein 4"/>
    <property type="match status" value="2"/>
</dbReference>
<organism evidence="5 6">
    <name type="scientific">Boothiomyces macroporosus</name>
    <dbReference type="NCBI Taxonomy" id="261099"/>
    <lineage>
        <taxon>Eukaryota</taxon>
        <taxon>Fungi</taxon>
        <taxon>Fungi incertae sedis</taxon>
        <taxon>Chytridiomycota</taxon>
        <taxon>Chytridiomycota incertae sedis</taxon>
        <taxon>Chytridiomycetes</taxon>
        <taxon>Rhizophydiales</taxon>
        <taxon>Terramycetaceae</taxon>
        <taxon>Boothiomyces</taxon>
    </lineage>
</organism>
<dbReference type="Gene3D" id="2.60.34.10">
    <property type="entry name" value="Substrate Binding Domain Of DNAk, Chain A, domain 1"/>
    <property type="match status" value="1"/>
</dbReference>
<dbReference type="PROSITE" id="PS01036">
    <property type="entry name" value="HSP70_3"/>
    <property type="match status" value="1"/>
</dbReference>
<dbReference type="PANTHER" id="PTHR45639:SF4">
    <property type="entry name" value="HSC70CB, ISOFORM G"/>
    <property type="match status" value="1"/>
</dbReference>
<keyword evidence="3" id="KW-0175">Coiled coil</keyword>
<keyword evidence="2" id="KW-0067">ATP-binding</keyword>
<dbReference type="GO" id="GO:0005524">
    <property type="term" value="F:ATP binding"/>
    <property type="evidence" value="ECO:0007669"/>
    <property type="project" value="UniProtKB-KW"/>
</dbReference>
<proteinExistence type="predicted"/>
<dbReference type="FunFam" id="1.20.1270.10:FF:000002">
    <property type="entry name" value="Heat shock 70 kDa protein 4"/>
    <property type="match status" value="1"/>
</dbReference>
<feature type="coiled-coil region" evidence="3">
    <location>
        <begin position="719"/>
        <end position="746"/>
    </location>
</feature>
<dbReference type="FunFam" id="3.90.640.10:FF:000004">
    <property type="entry name" value="Heat shock 70 kDa protein 4"/>
    <property type="match status" value="1"/>
</dbReference>
<keyword evidence="1" id="KW-0547">Nucleotide-binding</keyword>
<dbReference type="SUPFAM" id="SSF53067">
    <property type="entry name" value="Actin-like ATPase domain"/>
    <property type="match status" value="2"/>
</dbReference>
<dbReference type="GO" id="GO:0005634">
    <property type="term" value="C:nucleus"/>
    <property type="evidence" value="ECO:0007669"/>
    <property type="project" value="TreeGrafter"/>
</dbReference>
<dbReference type="Proteomes" id="UP001210925">
    <property type="component" value="Unassembled WGS sequence"/>
</dbReference>
<feature type="compositionally biased region" description="Basic and acidic residues" evidence="4">
    <location>
        <begin position="815"/>
        <end position="824"/>
    </location>
</feature>
<gene>
    <name evidence="5" type="primary">SSE1</name>
    <name evidence="5" type="ORF">HK103_004138</name>
</gene>
<dbReference type="Gene3D" id="3.30.420.40">
    <property type="match status" value="2"/>
</dbReference>
<protein>
    <submittedName>
        <fullName evidence="5">Adenyl-nucleotide exchange factor sse1</fullName>
    </submittedName>
</protein>
<evidence type="ECO:0000256" key="3">
    <source>
        <dbReference type="SAM" id="Coils"/>
    </source>
</evidence>
<dbReference type="SUPFAM" id="SSF100934">
    <property type="entry name" value="Heat shock protein 70kD (HSP70), C-terminal subdomain"/>
    <property type="match status" value="2"/>
</dbReference>
<dbReference type="AlphaFoldDB" id="A0AAD5Y3P8"/>
<reference evidence="5" key="1">
    <citation type="submission" date="2020-05" db="EMBL/GenBank/DDBJ databases">
        <title>Phylogenomic resolution of chytrid fungi.</title>
        <authorList>
            <person name="Stajich J.E."/>
            <person name="Amses K."/>
            <person name="Simmons R."/>
            <person name="Seto K."/>
            <person name="Myers J."/>
            <person name="Bonds A."/>
            <person name="Quandt C.A."/>
            <person name="Barry K."/>
            <person name="Liu P."/>
            <person name="Grigoriev I."/>
            <person name="Longcore J.E."/>
            <person name="James T.Y."/>
        </authorList>
    </citation>
    <scope>NUCLEOTIDE SEQUENCE</scope>
    <source>
        <strain evidence="5">PLAUS21</strain>
    </source>
</reference>
<name>A0AAD5Y3P8_9FUNG</name>
<dbReference type="PANTHER" id="PTHR45639">
    <property type="entry name" value="HSC70CB, ISOFORM G-RELATED"/>
    <property type="match status" value="1"/>
</dbReference>
<keyword evidence="6" id="KW-1185">Reference proteome</keyword>
<dbReference type="EMBL" id="JADGKB010000032">
    <property type="protein sequence ID" value="KAJ3258004.1"/>
    <property type="molecule type" value="Genomic_DNA"/>
</dbReference>
<evidence type="ECO:0000256" key="1">
    <source>
        <dbReference type="ARBA" id="ARBA00022741"/>
    </source>
</evidence>
<comment type="caution">
    <text evidence="5">The sequence shown here is derived from an EMBL/GenBank/DDBJ whole genome shotgun (WGS) entry which is preliminary data.</text>
</comment>
<accession>A0AAD5Y3P8</accession>
<dbReference type="Gene3D" id="3.30.30.30">
    <property type="match status" value="1"/>
</dbReference>
<dbReference type="Gene3D" id="1.20.1270.10">
    <property type="match status" value="1"/>
</dbReference>
<evidence type="ECO:0000313" key="6">
    <source>
        <dbReference type="Proteomes" id="UP001210925"/>
    </source>
</evidence>
<dbReference type="FunFam" id="3.30.30.30:FF:000002">
    <property type="entry name" value="Heat shock 70 kDa protein 4"/>
    <property type="match status" value="1"/>
</dbReference>
<evidence type="ECO:0000256" key="2">
    <source>
        <dbReference type="ARBA" id="ARBA00022840"/>
    </source>
</evidence>
<dbReference type="Pfam" id="PF00012">
    <property type="entry name" value="HSP70"/>
    <property type="match status" value="1"/>
</dbReference>
<feature type="region of interest" description="Disordered" evidence="4">
    <location>
        <begin position="772"/>
        <end position="824"/>
    </location>
</feature>
<feature type="compositionally biased region" description="Acidic residues" evidence="4">
    <location>
        <begin position="797"/>
        <end position="814"/>
    </location>
</feature>
<sequence>MSVVGIDLGNLNTVVAVARNRGIDVITNETSNRATPSLVSFTDKQRFLGEGAKTLEISNFKHTVASLKRLAGRHYDDPEIIEKELRFINARVVKGDREEAAVAVNYLNEEKVFSFTQLNAMFLAKVKEFTGKELGIPVSDCVISCPTWFTDSQRRALLDAANVAGLNCLRLMNDTTASALGYGITKTDLPDPDVSKVKPRIVTFVDIGHSSCQVGVVSFVKGKLTILGVACDRNLGGRDFDQVIVDHYTKEFNAKYKMDIGSNAKATFRLRQGAEKVKKVLSANAQAPFNIECLLDDKDVSALVHRADFEEMSQEMVQRILVPIQQALDAAKVSAKDVDFVELIGGTTRIPMVKDAIAKFFGGSLDGENKLATTMNQDEAVARGCALQCAVLSPVFKVRDFTVQDINTHPIELTWDVNQMPDPKKGEKHVTSFEAFGAHSPVPSAKALSLVRALRKKELGTTGTVSMNIKAAYTSEAVLPTGTKAHIGEWVIGGIQKLESCVVKEGDREVSSKANIKVKAKLDGNGLISIESADQTEEVVVPVEEAPAAEGEEKEKDAKDAKAKTKKIIKRYPLTIAASTHGASSELIDAWRSAEGEMAASDRLVVDTAEKRNALEEYVYETRSKLSDQWAEFALEADRESFTKILYDVEDWLYGEGEDASKSVYVEKLVEIKKIGNPIAHRYMQNEERPYAEKELREYINSVLLDIQAEDDRYSHIGKDELQKINDEANKKLQWINEKISKQNETPKHKEPVVTVEKIKQEQNALRAFATAILSKPKPKPVVEEKKEEPKAKEGAEETTDVPMEGEDAPPLEPVEEKENMDLD</sequence>
<dbReference type="InterPro" id="IPR013126">
    <property type="entry name" value="Hsp_70_fam"/>
</dbReference>
<dbReference type="InterPro" id="IPR018181">
    <property type="entry name" value="Heat_shock_70_CS"/>
</dbReference>
<dbReference type="Gene3D" id="3.90.640.10">
    <property type="entry name" value="Actin, Chain A, domain 4"/>
    <property type="match status" value="1"/>
</dbReference>
<evidence type="ECO:0000313" key="5">
    <source>
        <dbReference type="EMBL" id="KAJ3258004.1"/>
    </source>
</evidence>
<dbReference type="GO" id="GO:0140662">
    <property type="term" value="F:ATP-dependent protein folding chaperone"/>
    <property type="evidence" value="ECO:0007669"/>
    <property type="project" value="InterPro"/>
</dbReference>
<dbReference type="InterPro" id="IPR029047">
    <property type="entry name" value="HSP70_peptide-bd_sf"/>
</dbReference>
<dbReference type="GO" id="GO:0005829">
    <property type="term" value="C:cytosol"/>
    <property type="evidence" value="ECO:0007669"/>
    <property type="project" value="TreeGrafter"/>
</dbReference>
<feature type="compositionally biased region" description="Basic and acidic residues" evidence="4">
    <location>
        <begin position="781"/>
        <end position="796"/>
    </location>
</feature>
<dbReference type="PRINTS" id="PR00301">
    <property type="entry name" value="HEATSHOCK70"/>
</dbReference>
<dbReference type="InterPro" id="IPR043129">
    <property type="entry name" value="ATPase_NBD"/>
</dbReference>
<dbReference type="InterPro" id="IPR029048">
    <property type="entry name" value="HSP70_C_sf"/>
</dbReference>
<evidence type="ECO:0000256" key="4">
    <source>
        <dbReference type="SAM" id="MobiDB-lite"/>
    </source>
</evidence>